<dbReference type="VEuPathDB" id="VectorBase:AALC636_007313"/>
<dbReference type="VEuPathDB" id="VectorBase:AALFPA_064507"/>
<keyword evidence="1" id="KW-1133">Transmembrane helix</keyword>
<proteinExistence type="predicted"/>
<feature type="transmembrane region" description="Helical" evidence="1">
    <location>
        <begin position="9"/>
        <end position="33"/>
    </location>
</feature>
<evidence type="ECO:0000313" key="2">
    <source>
        <dbReference type="EMBL" id="JAV46181.1"/>
    </source>
</evidence>
<dbReference type="AlphaFoldDB" id="A0A1W7R4V1"/>
<keyword evidence="1" id="KW-0472">Membrane</keyword>
<sequence length="171" mass="20169">MDRITRRFLIFQGLSIGILTIVSSLVTIYNYAFNYLHYETWERHNDINGMPEMIIPVRELCWIVAAGVLLYGIHRRQTRFFYPIIGVAALVLLIHLVRELLLLWTGPAEWYWHFTLFCNPSLMLPIIGRRIHGIMTLVTLKRLFESEHSSDNNFVRFNADREECETNEINL</sequence>
<feature type="transmembrane region" description="Helical" evidence="1">
    <location>
        <begin position="53"/>
        <end position="73"/>
    </location>
</feature>
<feature type="transmembrane region" description="Helical" evidence="1">
    <location>
        <begin position="80"/>
        <end position="98"/>
    </location>
</feature>
<feature type="transmembrane region" description="Helical" evidence="1">
    <location>
        <begin position="110"/>
        <end position="127"/>
    </location>
</feature>
<accession>A0A1W7R4V1</accession>
<dbReference type="VEuPathDB" id="VectorBase:AALF008552"/>
<reference evidence="2" key="1">
    <citation type="submission" date="2016-03" db="EMBL/GenBank/DDBJ databases">
        <title>RNAseq analyses of the sensorial organs of adult female Aedes albopictus.</title>
        <authorList>
            <person name="Fabrizio L."/>
            <person name="Ribeiro J.M."/>
            <person name="Arca B."/>
        </authorList>
    </citation>
    <scope>NUCLEOTIDE SEQUENCE</scope>
</reference>
<organism evidence="2">
    <name type="scientific">Aedes albopictus</name>
    <name type="common">Asian tiger mosquito</name>
    <name type="synonym">Stegomyia albopicta</name>
    <dbReference type="NCBI Taxonomy" id="7160"/>
    <lineage>
        <taxon>Eukaryota</taxon>
        <taxon>Metazoa</taxon>
        <taxon>Ecdysozoa</taxon>
        <taxon>Arthropoda</taxon>
        <taxon>Hexapoda</taxon>
        <taxon>Insecta</taxon>
        <taxon>Pterygota</taxon>
        <taxon>Neoptera</taxon>
        <taxon>Endopterygota</taxon>
        <taxon>Diptera</taxon>
        <taxon>Nematocera</taxon>
        <taxon>Culicoidea</taxon>
        <taxon>Culicidae</taxon>
        <taxon>Culicinae</taxon>
        <taxon>Aedini</taxon>
        <taxon>Aedes</taxon>
        <taxon>Stegomyia</taxon>
    </lineage>
</organism>
<name>A0A1W7R4V1_AEDAL</name>
<dbReference type="EMBL" id="GEHC01001464">
    <property type="protein sequence ID" value="JAV46181.1"/>
    <property type="molecule type" value="Transcribed_RNA"/>
</dbReference>
<keyword evidence="1" id="KW-0812">Transmembrane</keyword>
<evidence type="ECO:0000256" key="1">
    <source>
        <dbReference type="SAM" id="Phobius"/>
    </source>
</evidence>
<protein>
    <submittedName>
        <fullName evidence="2">Uncharacterized protein</fullName>
    </submittedName>
</protein>